<reference evidence="1 2" key="1">
    <citation type="submission" date="2011-01" db="EMBL/GenBank/DDBJ databases">
        <authorList>
            <person name="Muzny D."/>
            <person name="Qin X."/>
            <person name="Deng J."/>
            <person name="Jiang H."/>
            <person name="Liu Y."/>
            <person name="Qu J."/>
            <person name="Song X.-Z."/>
            <person name="Zhang L."/>
            <person name="Thornton R."/>
            <person name="Coyle M."/>
            <person name="Francisco L."/>
            <person name="Jackson L."/>
            <person name="Javaid M."/>
            <person name="Korchina V."/>
            <person name="Kovar C."/>
            <person name="Mata R."/>
            <person name="Mathew T."/>
            <person name="Ngo R."/>
            <person name="Nguyen L."/>
            <person name="Nguyen N."/>
            <person name="Okwuonu G."/>
            <person name="Ongeri F."/>
            <person name="Pham C."/>
            <person name="Simmons D."/>
            <person name="Wilczek-Boney K."/>
            <person name="Hale W."/>
            <person name="Jakkamsetti A."/>
            <person name="Pham P."/>
            <person name="Ruth R."/>
            <person name="San Lucas F."/>
            <person name="Warren J."/>
            <person name="Zhang J."/>
            <person name="Zhao Z."/>
            <person name="Zhou C."/>
            <person name="Zhu D."/>
            <person name="Lee S."/>
            <person name="Bess C."/>
            <person name="Blankenburg K."/>
            <person name="Forbes L."/>
            <person name="Fu Q."/>
            <person name="Gubbala S."/>
            <person name="Hirani K."/>
            <person name="Jayaseelan J.C."/>
            <person name="Lara F."/>
            <person name="Munidasa M."/>
            <person name="Palculict T."/>
            <person name="Patil S."/>
            <person name="Pu L.-L."/>
            <person name="Saada N."/>
            <person name="Tang L."/>
            <person name="Weissenberger G."/>
            <person name="Zhu Y."/>
            <person name="Hemphill L."/>
            <person name="Shang Y."/>
            <person name="Youmans B."/>
            <person name="Ayvaz T."/>
            <person name="Ross M."/>
            <person name="Santibanez J."/>
            <person name="Aqrawi P."/>
            <person name="Gross S."/>
            <person name="Joshi V."/>
            <person name="Fowler G."/>
            <person name="Nazareth L."/>
            <person name="Reid J."/>
            <person name="Worley K."/>
            <person name="Petrosino J."/>
            <person name="Highlander S."/>
            <person name="Gibbs R."/>
        </authorList>
    </citation>
    <scope>NUCLEOTIDE SEQUENCE [LARGE SCALE GENOMIC DNA]</scope>
    <source>
        <strain evidence="1 2">ATCC 12755</strain>
    </source>
</reference>
<proteinExistence type="predicted"/>
<dbReference type="AlphaFoldDB" id="F0EMN6"/>
<dbReference type="HOGENOM" id="CLU_007145_0_0_9"/>
<dbReference type="RefSeq" id="WP_005236657.1">
    <property type="nucleotide sequence ID" value="NZ_GL872323.1"/>
</dbReference>
<dbReference type="EMBL" id="AEWT01000026">
    <property type="protein sequence ID" value="EGC68766.1"/>
    <property type="molecule type" value="Genomic_DNA"/>
</dbReference>
<protein>
    <submittedName>
        <fullName evidence="1">Uncharacterized protein</fullName>
    </submittedName>
</protein>
<evidence type="ECO:0000313" key="1">
    <source>
        <dbReference type="EMBL" id="EGC68766.1"/>
    </source>
</evidence>
<accession>F0EMN6</accession>
<name>F0EMN6_ENTCA</name>
<organism evidence="1 2">
    <name type="scientific">Enterococcus casseliflavus ATCC 12755</name>
    <dbReference type="NCBI Taxonomy" id="888066"/>
    <lineage>
        <taxon>Bacteria</taxon>
        <taxon>Bacillati</taxon>
        <taxon>Bacillota</taxon>
        <taxon>Bacilli</taxon>
        <taxon>Lactobacillales</taxon>
        <taxon>Enterococcaceae</taxon>
        <taxon>Enterococcus</taxon>
    </lineage>
</organism>
<comment type="caution">
    <text evidence="1">The sequence shown here is derived from an EMBL/GenBank/DDBJ whole genome shotgun (WGS) entry which is preliminary data.</text>
</comment>
<dbReference type="Proteomes" id="UP000004835">
    <property type="component" value="Unassembled WGS sequence"/>
</dbReference>
<evidence type="ECO:0000313" key="2">
    <source>
        <dbReference type="Proteomes" id="UP000004835"/>
    </source>
</evidence>
<gene>
    <name evidence="1" type="ORF">HMPREF9087_2755</name>
</gene>
<sequence length="1270" mass="145880">MIGQISAVEIDAWAKADPRKAQEVLPSLMIRLILATSKKIGDFNFPIEKGIQFTGYDGVLESNESTNFFPTGKSVWEFGTNNDAINKFRGDIKKRSTESLGVNINETTFIFATLKIWNHRTSIEELINESKQKYNWKDIRIIDASKIALWLESCPSVSIWMCETIGKTIKGLLSVEQYWEDHCSTTKPILVEDFFLYGRGEQLDSLSDWISNECEHNYRLLMAESSLEATLFIVASLMALSDSDNNALRGVKNRVVIVTLIEAWHEIISNSNFTDGIIFIPTFNFTEEIRCPKNISAILPISKYSSSAKISKNIPKIEITVRTRDELSQAFELLGYTTSEAYDIGTKTKRNFLSFYRMVTNLPNKKLPKWTTQDNLQELIPALLLGGWNDKYLGDKEIIEKISGISYEEYIKKLSKWILIEDAPLFSILGSYQIVSIQDCWGFLFDKLTPIDINNLKSCMKEIFGSTDPAFELPENQRFMASVLGKESKYSTSLRHGLVITLIMLVERESEVNSFGINSTVDFVYGLIRDILSEMKSPEQLSTIAPSLPLLAEAAPKAVLEKLELEIENEDSNIWKLFVPSEDFITGRNYYTHILWTLEILVWHSSLVVRAILVLARICEKNLDYKMVNSPQNTLYEIFCTWHPQSALSKDERLELLRKICNSYPITGQMLLKSLLPTGHPVCGQIQRPRWSVLDVDLSSSATVDECREVTDEIIKLSLNTLSNDVEQWKTVFDHISLYEYYFEELKSKCLNCCKSLSEEDAYIVASFLREQIHRFRKFRDADWSISEEYVFKLEQLFNEIEPNTIMKYNYLFVWHPNLLNPVPYNRNEKSDYEAERKALFYLRSDAVDEIINLYGTDAFISFCSELEDTSDLAKIITEKIFKNVFDLDMLAKIKEHNYAIYASVIWRLTDLNGLDVLISILTNTESCLSEEEKGDILCHTPVSSELWKILDKSFSEVATNYYWQHVKEHRLNVGSTDNVDYYISKLLEFNRPFSAVKTISYSDYGNVEMIISILQQLLHLQEHKEASGLSFSSIDQSNILDLFDKLYENQNIDDSIVARLEIAYLPYFRYEGNPKCLIKYLQTNPKEFVLFISKCYKPDEISDELIIDEEYRSQANIAHDVLNLFKTVPGCNKSIISADVFSSWISEAYQYASMLGVKNSFEACLGKLLSHSPVGSDGIFPHEIIRDFLEKNDSSSLVNSFIMEKQNQRGIYTVTGGIAEKKIANGYYEESKKVRVAYPKTSAILERLGDIYKREAQFEQKQELLDFTE</sequence>